<dbReference type="GO" id="GO:0019646">
    <property type="term" value="P:aerobic electron transport chain"/>
    <property type="evidence" value="ECO:0007669"/>
    <property type="project" value="TreeGrafter"/>
</dbReference>
<dbReference type="EMBL" id="CAJPVJ010012262">
    <property type="protein sequence ID" value="CAG2174232.1"/>
    <property type="molecule type" value="Genomic_DNA"/>
</dbReference>
<reference evidence="12" key="1">
    <citation type="submission" date="2020-11" db="EMBL/GenBank/DDBJ databases">
        <authorList>
            <person name="Tran Van P."/>
        </authorList>
    </citation>
    <scope>NUCLEOTIDE SEQUENCE</scope>
</reference>
<evidence type="ECO:0000256" key="4">
    <source>
        <dbReference type="ARBA" id="ARBA00022617"/>
    </source>
</evidence>
<keyword evidence="6" id="KW-0479">Metal-binding</keyword>
<dbReference type="PANTHER" id="PTHR43141:SF5">
    <property type="entry name" value="CYTOCHROME BD-I UBIQUINOL OXIDASE SUBUNIT 2"/>
    <property type="match status" value="1"/>
</dbReference>
<dbReference type="InterPro" id="IPR003317">
    <property type="entry name" value="Cyt-d_oxidase_su2"/>
</dbReference>
<dbReference type="GO" id="GO:0070069">
    <property type="term" value="C:cytochrome complex"/>
    <property type="evidence" value="ECO:0007669"/>
    <property type="project" value="TreeGrafter"/>
</dbReference>
<comment type="subcellular location">
    <subcellularLocation>
        <location evidence="1">Cell membrane</location>
        <topology evidence="1">Multi-pass membrane protein</topology>
    </subcellularLocation>
</comment>
<evidence type="ECO:0000256" key="10">
    <source>
        <dbReference type="ARBA" id="ARBA00023136"/>
    </source>
</evidence>
<dbReference type="GO" id="GO:0016682">
    <property type="term" value="F:oxidoreductase activity, acting on diphenols and related substances as donors, oxygen as acceptor"/>
    <property type="evidence" value="ECO:0007669"/>
    <property type="project" value="TreeGrafter"/>
</dbReference>
<protein>
    <recommendedName>
        <fullName evidence="14">Cytochrome d ubiquinol oxidase subunit II</fullName>
    </recommendedName>
</protein>
<feature type="transmembrane region" description="Helical" evidence="11">
    <location>
        <begin position="307"/>
        <end position="330"/>
    </location>
</feature>
<dbReference type="AlphaFoldDB" id="A0A7R9MBM7"/>
<feature type="transmembrane region" description="Helical" evidence="11">
    <location>
        <begin position="236"/>
        <end position="254"/>
    </location>
</feature>
<dbReference type="Proteomes" id="UP000728032">
    <property type="component" value="Unassembled WGS sequence"/>
</dbReference>
<evidence type="ECO:0000313" key="12">
    <source>
        <dbReference type="EMBL" id="CAD7657045.1"/>
    </source>
</evidence>
<gene>
    <name evidence="12" type="ORF">ONB1V03_LOCUS13679</name>
</gene>
<keyword evidence="3" id="KW-1003">Cell membrane</keyword>
<evidence type="ECO:0000256" key="3">
    <source>
        <dbReference type="ARBA" id="ARBA00022475"/>
    </source>
</evidence>
<accession>A0A7R9MBM7</accession>
<keyword evidence="7" id="KW-0249">Electron transport</keyword>
<keyword evidence="5 11" id="KW-0812">Transmembrane</keyword>
<sequence length="348" mass="38084">MDIGVNILLVLIGKTEDERRLIINSVGPTWEGNQVWLVTLGATLFAVWPIVYATAFSSLYFALLIVLFMLILRPPGIDYRGKIDSPQWRALWDRCLFTSGLVLALLFGVAIGNLFVGLPFSFDNNMVVTYTGSLVSLISPVTLLFGIVSICMLIVQGAIFLQYKLENELAARAKLAVQTFGYSFIAVFIFTGIYIYLWLPGYELISIGNINTSLAVTDKVVMPIKSGWLNNYAVKPTLWVLPICAIISTVLAMLSSKADKPKFGLAFNSVAIMNTVLTAAAALFPFILPSSSNPNHSLTIWDACSSYNTLGFTLLAVLLLLPIVLAYTVWVYRVMRGKGGAPSPTCSL</sequence>
<dbReference type="GO" id="GO:0046872">
    <property type="term" value="F:metal ion binding"/>
    <property type="evidence" value="ECO:0007669"/>
    <property type="project" value="UniProtKB-KW"/>
</dbReference>
<evidence type="ECO:0000256" key="1">
    <source>
        <dbReference type="ARBA" id="ARBA00004651"/>
    </source>
</evidence>
<evidence type="ECO:0000313" key="13">
    <source>
        <dbReference type="Proteomes" id="UP000728032"/>
    </source>
</evidence>
<dbReference type="GO" id="GO:0009055">
    <property type="term" value="F:electron transfer activity"/>
    <property type="evidence" value="ECO:0007669"/>
    <property type="project" value="TreeGrafter"/>
</dbReference>
<dbReference type="PANTHER" id="PTHR43141">
    <property type="entry name" value="CYTOCHROME BD2 SUBUNIT II"/>
    <property type="match status" value="1"/>
</dbReference>
<dbReference type="PIRSF" id="PIRSF000267">
    <property type="entry name" value="Cyt_oxidse_sub2"/>
    <property type="match status" value="1"/>
</dbReference>
<feature type="transmembrane region" description="Helical" evidence="11">
    <location>
        <begin position="266"/>
        <end position="287"/>
    </location>
</feature>
<dbReference type="NCBIfam" id="TIGR00203">
    <property type="entry name" value="cydB"/>
    <property type="match status" value="1"/>
</dbReference>
<dbReference type="EMBL" id="OC927087">
    <property type="protein sequence ID" value="CAD7657045.1"/>
    <property type="molecule type" value="Genomic_DNA"/>
</dbReference>
<name>A0A7R9MBM7_9ACAR</name>
<dbReference type="GO" id="GO:0005886">
    <property type="term" value="C:plasma membrane"/>
    <property type="evidence" value="ECO:0007669"/>
    <property type="project" value="UniProtKB-SubCell"/>
</dbReference>
<evidence type="ECO:0000256" key="6">
    <source>
        <dbReference type="ARBA" id="ARBA00022723"/>
    </source>
</evidence>
<evidence type="ECO:0008006" key="14">
    <source>
        <dbReference type="Google" id="ProtNLM"/>
    </source>
</evidence>
<evidence type="ECO:0000256" key="7">
    <source>
        <dbReference type="ARBA" id="ARBA00022982"/>
    </source>
</evidence>
<feature type="transmembrane region" description="Helical" evidence="11">
    <location>
        <begin position="137"/>
        <end position="163"/>
    </location>
</feature>
<evidence type="ECO:0000256" key="8">
    <source>
        <dbReference type="ARBA" id="ARBA00022989"/>
    </source>
</evidence>
<feature type="transmembrane region" description="Helical" evidence="11">
    <location>
        <begin position="50"/>
        <end position="72"/>
    </location>
</feature>
<feature type="non-terminal residue" evidence="12">
    <location>
        <position position="348"/>
    </location>
</feature>
<keyword evidence="10 11" id="KW-0472">Membrane</keyword>
<evidence type="ECO:0000256" key="9">
    <source>
        <dbReference type="ARBA" id="ARBA00023004"/>
    </source>
</evidence>
<feature type="transmembrane region" description="Helical" evidence="11">
    <location>
        <begin position="175"/>
        <end position="199"/>
    </location>
</feature>
<evidence type="ECO:0000256" key="5">
    <source>
        <dbReference type="ARBA" id="ARBA00022692"/>
    </source>
</evidence>
<evidence type="ECO:0000256" key="11">
    <source>
        <dbReference type="SAM" id="Phobius"/>
    </source>
</evidence>
<keyword evidence="8 11" id="KW-1133">Transmembrane helix</keyword>
<feature type="transmembrane region" description="Helical" evidence="11">
    <location>
        <begin position="95"/>
        <end position="117"/>
    </location>
</feature>
<keyword evidence="13" id="KW-1185">Reference proteome</keyword>
<proteinExistence type="predicted"/>
<keyword evidence="4" id="KW-0349">Heme</keyword>
<keyword evidence="2" id="KW-0813">Transport</keyword>
<keyword evidence="9" id="KW-0408">Iron</keyword>
<dbReference type="OrthoDB" id="5857438at2759"/>
<evidence type="ECO:0000256" key="2">
    <source>
        <dbReference type="ARBA" id="ARBA00022448"/>
    </source>
</evidence>
<dbReference type="Pfam" id="PF02322">
    <property type="entry name" value="Cyt_bd_oxida_II"/>
    <property type="match status" value="1"/>
</dbReference>
<organism evidence="12">
    <name type="scientific">Oppiella nova</name>
    <dbReference type="NCBI Taxonomy" id="334625"/>
    <lineage>
        <taxon>Eukaryota</taxon>
        <taxon>Metazoa</taxon>
        <taxon>Ecdysozoa</taxon>
        <taxon>Arthropoda</taxon>
        <taxon>Chelicerata</taxon>
        <taxon>Arachnida</taxon>
        <taxon>Acari</taxon>
        <taxon>Acariformes</taxon>
        <taxon>Sarcoptiformes</taxon>
        <taxon>Oribatida</taxon>
        <taxon>Brachypylina</taxon>
        <taxon>Oppioidea</taxon>
        <taxon>Oppiidae</taxon>
        <taxon>Oppiella</taxon>
    </lineage>
</organism>